<evidence type="ECO:0000313" key="3">
    <source>
        <dbReference type="Proteomes" id="UP000323567"/>
    </source>
</evidence>
<accession>A0A5B3FXV0</accession>
<dbReference type="Proteomes" id="UP000323567">
    <property type="component" value="Unassembled WGS sequence"/>
</dbReference>
<organism evidence="2 3">
    <name type="scientific">Alistipes shahii</name>
    <dbReference type="NCBI Taxonomy" id="328814"/>
    <lineage>
        <taxon>Bacteria</taxon>
        <taxon>Pseudomonadati</taxon>
        <taxon>Bacteroidota</taxon>
        <taxon>Bacteroidia</taxon>
        <taxon>Bacteroidales</taxon>
        <taxon>Rikenellaceae</taxon>
        <taxon>Alistipes</taxon>
    </lineage>
</organism>
<protein>
    <submittedName>
        <fullName evidence="2">DUF4099 domain-containing protein</fullName>
    </submittedName>
</protein>
<comment type="caution">
    <text evidence="2">The sequence shown here is derived from an EMBL/GenBank/DDBJ whole genome shotgun (WGS) entry which is preliminary data.</text>
</comment>
<dbReference type="InterPro" id="IPR025343">
    <property type="entry name" value="DUF4099"/>
</dbReference>
<sequence length="80" mass="9077">MERFDESAIDWVAAAKRGISRRMLKEYGFLELLLEGGTTPVIPLTLTLADVTIKLDGTLRLTEDCDKNVRFEVLGYGWEE</sequence>
<gene>
    <name evidence="2" type="ORF">F2Y13_14115</name>
</gene>
<name>A0A5B3FXV0_9BACT</name>
<proteinExistence type="predicted"/>
<reference evidence="2 3" key="1">
    <citation type="journal article" date="2019" name="Nat. Med.">
        <title>A library of human gut bacterial isolates paired with longitudinal multiomics data enables mechanistic microbiome research.</title>
        <authorList>
            <person name="Poyet M."/>
            <person name="Groussin M."/>
            <person name="Gibbons S.M."/>
            <person name="Avila-Pacheco J."/>
            <person name="Jiang X."/>
            <person name="Kearney S.M."/>
            <person name="Perrotta A.R."/>
            <person name="Berdy B."/>
            <person name="Zhao S."/>
            <person name="Lieberman T.D."/>
            <person name="Swanson P.K."/>
            <person name="Smith M."/>
            <person name="Roesemann S."/>
            <person name="Alexander J.E."/>
            <person name="Rich S.A."/>
            <person name="Livny J."/>
            <person name="Vlamakis H."/>
            <person name="Clish C."/>
            <person name="Bullock K."/>
            <person name="Deik A."/>
            <person name="Scott J."/>
            <person name="Pierce K.A."/>
            <person name="Xavier R.J."/>
            <person name="Alm E.J."/>
        </authorList>
    </citation>
    <scope>NUCLEOTIDE SEQUENCE [LARGE SCALE GENOMIC DNA]</scope>
    <source>
        <strain evidence="2 3">BIOML-A2</strain>
    </source>
</reference>
<dbReference type="AlphaFoldDB" id="A0A5B3FXV0"/>
<dbReference type="EMBL" id="VVXK01000029">
    <property type="protein sequence ID" value="KAA2365949.1"/>
    <property type="molecule type" value="Genomic_DNA"/>
</dbReference>
<feature type="domain" description="DUF4099" evidence="1">
    <location>
        <begin position="4"/>
        <end position="75"/>
    </location>
</feature>
<dbReference type="Pfam" id="PF13351">
    <property type="entry name" value="DUF4099"/>
    <property type="match status" value="1"/>
</dbReference>
<evidence type="ECO:0000259" key="1">
    <source>
        <dbReference type="Pfam" id="PF13351"/>
    </source>
</evidence>
<evidence type="ECO:0000313" key="2">
    <source>
        <dbReference type="EMBL" id="KAA2365949.1"/>
    </source>
</evidence>
<dbReference type="RefSeq" id="WP_014776097.1">
    <property type="nucleotide sequence ID" value="NZ_CATXTW010000012.1"/>
</dbReference>
<dbReference type="GeneID" id="79838872"/>